<proteinExistence type="predicted"/>
<gene>
    <name evidence="3" type="ORF">ISN45_Aa01g026380</name>
</gene>
<dbReference type="Proteomes" id="UP000694240">
    <property type="component" value="Chromosome 6"/>
</dbReference>
<dbReference type="InterPro" id="IPR017451">
    <property type="entry name" value="F-box-assoc_interact_dom"/>
</dbReference>
<evidence type="ECO:0000259" key="2">
    <source>
        <dbReference type="SMART" id="SM00256"/>
    </source>
</evidence>
<comment type="caution">
    <text evidence="3">The sequence shown here is derived from an EMBL/GenBank/DDBJ whole genome shotgun (WGS) entry which is preliminary data.</text>
</comment>
<dbReference type="PANTHER" id="PTHR31111:SF130">
    <property type="entry name" value="F-BOX ASSOCIATED UBIQUITINATION EFFECTOR FAMILY PROTEIN"/>
    <property type="match status" value="1"/>
</dbReference>
<protein>
    <submittedName>
        <fullName evidence="3">F-box domain</fullName>
    </submittedName>
</protein>
<dbReference type="InterPro" id="IPR013187">
    <property type="entry name" value="F-box-assoc_dom_typ3"/>
</dbReference>
<feature type="region of interest" description="Disordered" evidence="1">
    <location>
        <begin position="561"/>
        <end position="583"/>
    </location>
</feature>
<organism evidence="3 4">
    <name type="scientific">Arabidopsis thaliana x Arabidopsis arenosa</name>
    <dbReference type="NCBI Taxonomy" id="1240361"/>
    <lineage>
        <taxon>Eukaryota</taxon>
        <taxon>Viridiplantae</taxon>
        <taxon>Streptophyta</taxon>
        <taxon>Embryophyta</taxon>
        <taxon>Tracheophyta</taxon>
        <taxon>Spermatophyta</taxon>
        <taxon>Magnoliopsida</taxon>
        <taxon>eudicotyledons</taxon>
        <taxon>Gunneridae</taxon>
        <taxon>Pentapetalae</taxon>
        <taxon>rosids</taxon>
        <taxon>malvids</taxon>
        <taxon>Brassicales</taxon>
        <taxon>Brassicaceae</taxon>
        <taxon>Camelineae</taxon>
        <taxon>Arabidopsis</taxon>
    </lineage>
</organism>
<evidence type="ECO:0000313" key="4">
    <source>
        <dbReference type="Proteomes" id="UP000694240"/>
    </source>
</evidence>
<dbReference type="Pfam" id="PF08268">
    <property type="entry name" value="FBA_3"/>
    <property type="match status" value="2"/>
</dbReference>
<accession>A0A8T2CF28</accession>
<evidence type="ECO:0000313" key="3">
    <source>
        <dbReference type="EMBL" id="KAG7593851.1"/>
    </source>
</evidence>
<feature type="compositionally biased region" description="Basic and acidic residues" evidence="1">
    <location>
        <begin position="568"/>
        <end position="583"/>
    </location>
</feature>
<sequence length="602" mass="69468">MNRGENSDSIPIDLILDILSRLPGKSIARFHCVSKLWGSLLRKPHFTDLFLTRSSARPRLLIGVKQPDGEWFFFSSPQPQNQYEKSSLVVAADFHTKISFDYDSFRYASGLLYFHSIKISKEDKDARHVICNPSTGQYAVLPEPRTTYRIHGGFLGFDPIGKQFKWDIDADIQIKPNREYTKSAGTCIKPVDMEHFGGFLPKWSPNQAQGLGLIIHQQINPKKTNDSSGGIKDQRAESPCWGNLTVALFFPYLGFVPMGLPRKVFNEATSSHQGIIYQEIDSKMLQVHIADVLADRPAALLAELLAELLSEVPHQMKPYKEIFLILYLDVPQSFIWRPGEYLDHLEASLHALRYTTPHLIKRINSELYLPYLDPIVINVPWIFPLLFERPLKIFQSIKKLPRRHNFLPKYEKFKRQSLRYRGCYTKLINYKGKLGVINMESKSGFPLKLHMWVLQNAEKYEWSTYTYTLRAENRVLKDNDYISVVGVTASGEIVLAKDNARKPFYVFYFNPERNTLLSVEIQGVVRQEGEEWSDYHEVYAFVDHVEDLKFDAMKTIYAASRSGQNTSSKEDHQVRTVAHQKQDRSKFESVNNFDALRLLEDD</sequence>
<dbReference type="InterPro" id="IPR001810">
    <property type="entry name" value="F-box_dom"/>
</dbReference>
<evidence type="ECO:0000256" key="1">
    <source>
        <dbReference type="SAM" id="MobiDB-lite"/>
    </source>
</evidence>
<dbReference type="CDD" id="cd22157">
    <property type="entry name" value="F-box_AtFBW1-like"/>
    <property type="match status" value="1"/>
</dbReference>
<name>A0A8T2CF28_9BRAS</name>
<dbReference type="Pfam" id="PF00646">
    <property type="entry name" value="F-box"/>
    <property type="match status" value="1"/>
</dbReference>
<dbReference type="NCBIfam" id="TIGR01640">
    <property type="entry name" value="F_box_assoc_1"/>
    <property type="match status" value="1"/>
</dbReference>
<dbReference type="SMART" id="SM00256">
    <property type="entry name" value="FBOX"/>
    <property type="match status" value="1"/>
</dbReference>
<keyword evidence="4" id="KW-1185">Reference proteome</keyword>
<dbReference type="PANTHER" id="PTHR31111">
    <property type="entry name" value="BNAA05G37150D PROTEIN-RELATED"/>
    <property type="match status" value="1"/>
</dbReference>
<dbReference type="AlphaFoldDB" id="A0A8T2CF28"/>
<feature type="domain" description="F-box" evidence="2">
    <location>
        <begin position="10"/>
        <end position="49"/>
    </location>
</feature>
<dbReference type="EMBL" id="JAEFBK010000006">
    <property type="protein sequence ID" value="KAG7593851.1"/>
    <property type="molecule type" value="Genomic_DNA"/>
</dbReference>
<reference evidence="3 4" key="1">
    <citation type="submission" date="2020-12" db="EMBL/GenBank/DDBJ databases">
        <title>Concerted genomic and epigenomic changes stabilize Arabidopsis allopolyploids.</title>
        <authorList>
            <person name="Chen Z."/>
        </authorList>
    </citation>
    <scope>NUCLEOTIDE SEQUENCE [LARGE SCALE GENOMIC DNA]</scope>
    <source>
        <strain evidence="3">Allo738</strain>
        <tissue evidence="3">Leaf</tissue>
    </source>
</reference>